<dbReference type="InterPro" id="IPR006696">
    <property type="entry name" value="DUF423"/>
</dbReference>
<dbReference type="PANTHER" id="PTHR43461">
    <property type="entry name" value="TRANSMEMBRANE PROTEIN 256"/>
    <property type="match status" value="1"/>
</dbReference>
<reference evidence="7 8" key="1">
    <citation type="submission" date="2019-02" db="EMBL/GenBank/DDBJ databases">
        <title>Deep-cultivation of Planctomycetes and their phenomic and genomic characterization uncovers novel biology.</title>
        <authorList>
            <person name="Wiegand S."/>
            <person name="Jogler M."/>
            <person name="Boedeker C."/>
            <person name="Pinto D."/>
            <person name="Vollmers J."/>
            <person name="Rivas-Marin E."/>
            <person name="Kohn T."/>
            <person name="Peeters S.H."/>
            <person name="Heuer A."/>
            <person name="Rast P."/>
            <person name="Oberbeckmann S."/>
            <person name="Bunk B."/>
            <person name="Jeske O."/>
            <person name="Meyerdierks A."/>
            <person name="Storesund J.E."/>
            <person name="Kallscheuer N."/>
            <person name="Luecker S."/>
            <person name="Lage O.M."/>
            <person name="Pohl T."/>
            <person name="Merkel B.J."/>
            <person name="Hornburger P."/>
            <person name="Mueller R.-W."/>
            <person name="Bruemmer F."/>
            <person name="Labrenz M."/>
            <person name="Spormann A.M."/>
            <person name="Op Den Camp H."/>
            <person name="Overmann J."/>
            <person name="Amann R."/>
            <person name="Jetten M.S.M."/>
            <person name="Mascher T."/>
            <person name="Medema M.H."/>
            <person name="Devos D.P."/>
            <person name="Kaster A.-K."/>
            <person name="Ovreas L."/>
            <person name="Rohde M."/>
            <person name="Galperin M.Y."/>
            <person name="Jogler C."/>
        </authorList>
    </citation>
    <scope>NUCLEOTIDE SEQUENCE [LARGE SCALE GENOMIC DNA]</scope>
    <source>
        <strain evidence="7 8">Poly41</strain>
    </source>
</reference>
<feature type="transmembrane region" description="Helical" evidence="6">
    <location>
        <begin position="110"/>
        <end position="131"/>
    </location>
</feature>
<keyword evidence="8" id="KW-1185">Reference proteome</keyword>
<dbReference type="GO" id="GO:0005886">
    <property type="term" value="C:plasma membrane"/>
    <property type="evidence" value="ECO:0007669"/>
    <property type="project" value="TreeGrafter"/>
</dbReference>
<keyword evidence="3 6" id="KW-0812">Transmembrane</keyword>
<protein>
    <recommendedName>
        <fullName evidence="9">DUF423 domain-containing protein</fullName>
    </recommendedName>
</protein>
<keyword evidence="5 6" id="KW-0472">Membrane</keyword>
<accession>A0A5C6D8Z1</accession>
<feature type="transmembrane region" description="Helical" evidence="6">
    <location>
        <begin position="85"/>
        <end position="104"/>
    </location>
</feature>
<evidence type="ECO:0008006" key="9">
    <source>
        <dbReference type="Google" id="ProtNLM"/>
    </source>
</evidence>
<proteinExistence type="inferred from homology"/>
<feature type="transmembrane region" description="Helical" evidence="6">
    <location>
        <begin position="55"/>
        <end position="73"/>
    </location>
</feature>
<comment type="subcellular location">
    <subcellularLocation>
        <location evidence="1">Membrane</location>
        <topology evidence="1">Multi-pass membrane protein</topology>
    </subcellularLocation>
</comment>
<evidence type="ECO:0000313" key="8">
    <source>
        <dbReference type="Proteomes" id="UP000319143"/>
    </source>
</evidence>
<evidence type="ECO:0000256" key="2">
    <source>
        <dbReference type="ARBA" id="ARBA00009694"/>
    </source>
</evidence>
<evidence type="ECO:0000313" key="7">
    <source>
        <dbReference type="EMBL" id="TWU33320.1"/>
    </source>
</evidence>
<evidence type="ECO:0000256" key="6">
    <source>
        <dbReference type="SAM" id="Phobius"/>
    </source>
</evidence>
<dbReference type="OrthoDB" id="9802121at2"/>
<gene>
    <name evidence="7" type="ORF">Poly41_50730</name>
</gene>
<dbReference type="AlphaFoldDB" id="A0A5C6D8Z1"/>
<evidence type="ECO:0000256" key="1">
    <source>
        <dbReference type="ARBA" id="ARBA00004141"/>
    </source>
</evidence>
<dbReference type="RefSeq" id="WP_146529643.1">
    <property type="nucleotide sequence ID" value="NZ_SJPV01000010.1"/>
</dbReference>
<organism evidence="7 8">
    <name type="scientific">Novipirellula artificiosorum</name>
    <dbReference type="NCBI Taxonomy" id="2528016"/>
    <lineage>
        <taxon>Bacteria</taxon>
        <taxon>Pseudomonadati</taxon>
        <taxon>Planctomycetota</taxon>
        <taxon>Planctomycetia</taxon>
        <taxon>Pirellulales</taxon>
        <taxon>Pirellulaceae</taxon>
        <taxon>Novipirellula</taxon>
    </lineage>
</organism>
<sequence>MRHPPASRQIMLLAAVTGSLGVLIGAFGAHGLDGFLEQQSLDPETIAKRVGQFDVGARYHLIHSVVLLALVAIPLGRDSLRLKLAWLFVSGIVLFSGSLYLLVLTNQSKLGMITPIGGILWVVAWGLLGWLPGTDRAAENE</sequence>
<evidence type="ECO:0000256" key="4">
    <source>
        <dbReference type="ARBA" id="ARBA00022989"/>
    </source>
</evidence>
<comment type="caution">
    <text evidence="7">The sequence shown here is derived from an EMBL/GenBank/DDBJ whole genome shotgun (WGS) entry which is preliminary data.</text>
</comment>
<dbReference type="Proteomes" id="UP000319143">
    <property type="component" value="Unassembled WGS sequence"/>
</dbReference>
<keyword evidence="4 6" id="KW-1133">Transmembrane helix</keyword>
<dbReference type="Pfam" id="PF04241">
    <property type="entry name" value="DUF423"/>
    <property type="match status" value="1"/>
</dbReference>
<dbReference type="PANTHER" id="PTHR43461:SF1">
    <property type="entry name" value="TRANSMEMBRANE PROTEIN 256"/>
    <property type="match status" value="1"/>
</dbReference>
<comment type="similarity">
    <text evidence="2">Belongs to the UPF0382 family.</text>
</comment>
<name>A0A5C6D8Z1_9BACT</name>
<evidence type="ECO:0000256" key="3">
    <source>
        <dbReference type="ARBA" id="ARBA00022692"/>
    </source>
</evidence>
<dbReference type="EMBL" id="SJPV01000010">
    <property type="protein sequence ID" value="TWU33320.1"/>
    <property type="molecule type" value="Genomic_DNA"/>
</dbReference>
<evidence type="ECO:0000256" key="5">
    <source>
        <dbReference type="ARBA" id="ARBA00023136"/>
    </source>
</evidence>